<sequence>MSVLAVDAAVDLDFSGLTKRLESAQASFVDTMGQYQLAFAAPAKPRGSVAAERRCPRSRR</sequence>
<evidence type="ECO:0000313" key="1">
    <source>
        <dbReference type="EMBL" id="MBC9980551.1"/>
    </source>
</evidence>
<dbReference type="EMBL" id="JAATTO010000028">
    <property type="protein sequence ID" value="MBC9980551.1"/>
    <property type="molecule type" value="Genomic_DNA"/>
</dbReference>
<dbReference type="RefSeq" id="WP_188099707.1">
    <property type="nucleotide sequence ID" value="NZ_JAANIH010000014.1"/>
</dbReference>
<accession>A0ABR7UAK2</accession>
<comment type="caution">
    <text evidence="1">The sequence shown here is derived from an EMBL/GenBank/DDBJ whole genome shotgun (WGS) entry which is preliminary data.</text>
</comment>
<organism evidence="1 2">
    <name type="scientific">Bradyrhizobium campsiandrae</name>
    <dbReference type="NCBI Taxonomy" id="1729892"/>
    <lineage>
        <taxon>Bacteria</taxon>
        <taxon>Pseudomonadati</taxon>
        <taxon>Pseudomonadota</taxon>
        <taxon>Alphaproteobacteria</taxon>
        <taxon>Hyphomicrobiales</taxon>
        <taxon>Nitrobacteraceae</taxon>
        <taxon>Bradyrhizobium</taxon>
    </lineage>
</organism>
<proteinExistence type="predicted"/>
<gene>
    <name evidence="1" type="ORF">HA482_20325</name>
</gene>
<keyword evidence="2" id="KW-1185">Reference proteome</keyword>
<protein>
    <submittedName>
        <fullName evidence="1">Uncharacterized protein</fullName>
    </submittedName>
</protein>
<name>A0ABR7UAK2_9BRAD</name>
<dbReference type="Proteomes" id="UP000639516">
    <property type="component" value="Unassembled WGS sequence"/>
</dbReference>
<evidence type="ECO:0000313" key="2">
    <source>
        <dbReference type="Proteomes" id="UP000639516"/>
    </source>
</evidence>
<reference evidence="1 2" key="1">
    <citation type="journal article" date="2020" name="Arch. Microbiol.">
        <title>Bradyrhizobium campsiandrae sp. nov., a nitrogen-fixing bacterial strain isolated from a native leguminous tree from the Amazon adapted to flooded conditions.</title>
        <authorList>
            <person name="Cabral Michel D."/>
            <person name="Martins da Costa E."/>
            <person name="Azarias Guimaraes A."/>
            <person name="Soares de Carvalho T."/>
            <person name="Santos de Castro Caputo P."/>
            <person name="Willems A."/>
            <person name="de Souza Moreira F.M."/>
        </authorList>
    </citation>
    <scope>NUCLEOTIDE SEQUENCE [LARGE SCALE GENOMIC DNA]</scope>
    <source>
        <strain evidence="2">INPA 384B</strain>
    </source>
</reference>